<comment type="caution">
    <text evidence="11">The sequence shown here is derived from an EMBL/GenBank/DDBJ whole genome shotgun (WGS) entry which is preliminary data.</text>
</comment>
<dbReference type="InterPro" id="IPR001356">
    <property type="entry name" value="HD"/>
</dbReference>
<evidence type="ECO:0000313" key="12">
    <source>
        <dbReference type="Proteomes" id="UP000825729"/>
    </source>
</evidence>
<dbReference type="Gene3D" id="1.10.10.60">
    <property type="entry name" value="Homeodomain-like"/>
    <property type="match status" value="1"/>
</dbReference>
<evidence type="ECO:0000256" key="5">
    <source>
        <dbReference type="ARBA" id="ARBA00023155"/>
    </source>
</evidence>
<evidence type="ECO:0000256" key="4">
    <source>
        <dbReference type="ARBA" id="ARBA00023125"/>
    </source>
</evidence>
<keyword evidence="3" id="KW-0805">Transcription regulation</keyword>
<evidence type="ECO:0000259" key="10">
    <source>
        <dbReference type="PROSITE" id="PS50071"/>
    </source>
</evidence>
<dbReference type="Proteomes" id="UP000825729">
    <property type="component" value="Unassembled WGS sequence"/>
</dbReference>
<dbReference type="Pfam" id="PF05920">
    <property type="entry name" value="Homeobox_KN"/>
    <property type="match status" value="1"/>
</dbReference>
<evidence type="ECO:0000256" key="1">
    <source>
        <dbReference type="ARBA" id="ARBA00004123"/>
    </source>
</evidence>
<keyword evidence="7 8" id="KW-0539">Nucleus</keyword>
<dbReference type="PROSITE" id="PS50071">
    <property type="entry name" value="HOMEOBOX_2"/>
    <property type="match status" value="1"/>
</dbReference>
<dbReference type="InterPro" id="IPR050224">
    <property type="entry name" value="TALE_homeobox"/>
</dbReference>
<name>A0AAV7EX27_ARIFI</name>
<dbReference type="GO" id="GO:0003677">
    <property type="term" value="F:DNA binding"/>
    <property type="evidence" value="ECO:0007669"/>
    <property type="project" value="UniProtKB-UniRule"/>
</dbReference>
<dbReference type="Pfam" id="PF07526">
    <property type="entry name" value="POX"/>
    <property type="match status" value="1"/>
</dbReference>
<dbReference type="SMART" id="SM00574">
    <property type="entry name" value="POX"/>
    <property type="match status" value="1"/>
</dbReference>
<dbReference type="InterPro" id="IPR008422">
    <property type="entry name" value="KN_HD"/>
</dbReference>
<evidence type="ECO:0000256" key="3">
    <source>
        <dbReference type="ARBA" id="ARBA00023015"/>
    </source>
</evidence>
<dbReference type="GO" id="GO:0006355">
    <property type="term" value="P:regulation of DNA-templated transcription"/>
    <property type="evidence" value="ECO:0007669"/>
    <property type="project" value="InterPro"/>
</dbReference>
<dbReference type="GO" id="GO:0005634">
    <property type="term" value="C:nucleus"/>
    <property type="evidence" value="ECO:0007669"/>
    <property type="project" value="UniProtKB-SubCell"/>
</dbReference>
<dbReference type="InterPro" id="IPR006563">
    <property type="entry name" value="POX_dom"/>
</dbReference>
<accession>A0AAV7EX27</accession>
<dbReference type="PANTHER" id="PTHR11850">
    <property type="entry name" value="HOMEOBOX PROTEIN TRANSCRIPTION FACTORS"/>
    <property type="match status" value="1"/>
</dbReference>
<dbReference type="AlphaFoldDB" id="A0AAV7EX27"/>
<proteinExistence type="inferred from homology"/>
<evidence type="ECO:0000256" key="7">
    <source>
        <dbReference type="ARBA" id="ARBA00023242"/>
    </source>
</evidence>
<evidence type="ECO:0000256" key="2">
    <source>
        <dbReference type="ARBA" id="ARBA00006454"/>
    </source>
</evidence>
<dbReference type="SUPFAM" id="SSF46689">
    <property type="entry name" value="Homeodomain-like"/>
    <property type="match status" value="1"/>
</dbReference>
<dbReference type="SMART" id="SM00389">
    <property type="entry name" value="HOX"/>
    <property type="match status" value="1"/>
</dbReference>
<keyword evidence="5 8" id="KW-0371">Homeobox</keyword>
<feature type="region of interest" description="Disordered" evidence="9">
    <location>
        <begin position="192"/>
        <end position="218"/>
    </location>
</feature>
<keyword evidence="6" id="KW-0804">Transcription</keyword>
<comment type="similarity">
    <text evidence="2">Belongs to the TALE/BELL homeobox family.</text>
</comment>
<keyword evidence="12" id="KW-1185">Reference proteome</keyword>
<reference evidence="11 12" key="1">
    <citation type="submission" date="2021-07" db="EMBL/GenBank/DDBJ databases">
        <title>The Aristolochia fimbriata genome: insights into angiosperm evolution, floral development and chemical biosynthesis.</title>
        <authorList>
            <person name="Jiao Y."/>
        </authorList>
    </citation>
    <scope>NUCLEOTIDE SEQUENCE [LARGE SCALE GENOMIC DNA]</scope>
    <source>
        <strain evidence="11">IBCAS-2021</strain>
        <tissue evidence="11">Leaf</tissue>
    </source>
</reference>
<feature type="domain" description="Homeobox" evidence="10">
    <location>
        <begin position="361"/>
        <end position="402"/>
    </location>
</feature>
<evidence type="ECO:0000256" key="8">
    <source>
        <dbReference type="PROSITE-ProRule" id="PRU00108"/>
    </source>
</evidence>
<evidence type="ECO:0000256" key="6">
    <source>
        <dbReference type="ARBA" id="ARBA00023163"/>
    </source>
</evidence>
<protein>
    <recommendedName>
        <fullName evidence="10">Homeobox domain-containing protein</fullName>
    </recommendedName>
</protein>
<sequence length="425" mass="48282">MVAGSSSFDGHGYPYQWDARSNSNFVQLNNVLPSLQSLREQMCRSVDLVHSETPEDTSIYRQRHLVDLETQKERTAQHNYGLSQGLSLTLRCHVPSEDLISSFHHKEDHLNPFGSHYSVDREEATEVHPSFCGGNTLNSGYSAMSQTHYGSTSNEFATFTTVIQNSRYLKPAQDLLEEVICVSKGVEFQSNHKDGRLSTSGSEGKPMKYQNRDIASSSEASSAEKHDLWIKMTKLTDLLNELDCQYERYCHHLEEVVSSFEMVAGSGSAVSYTALARQAMYRHFSTLRNTIKAQLCLAKRSLSDDLPRIHGGLSQLSLLDHSTRQRNSTLQQLGLSQTPQTWRPLRGLPEKSVIILRAWLFEHFLHPYPNDSEKLMLASQTGLTRNQVSNWFINARVRLWKPMIEEMYREEFAEASSEPDQSPET</sequence>
<dbReference type="InterPro" id="IPR009057">
    <property type="entry name" value="Homeodomain-like_sf"/>
</dbReference>
<evidence type="ECO:0000256" key="9">
    <source>
        <dbReference type="SAM" id="MobiDB-lite"/>
    </source>
</evidence>
<feature type="DNA-binding region" description="Homeobox" evidence="8">
    <location>
        <begin position="363"/>
        <end position="403"/>
    </location>
</feature>
<gene>
    <name evidence="11" type="ORF">H6P81_004767</name>
</gene>
<dbReference type="EMBL" id="JAINDJ010000003">
    <property type="protein sequence ID" value="KAG9451863.1"/>
    <property type="molecule type" value="Genomic_DNA"/>
</dbReference>
<organism evidence="11 12">
    <name type="scientific">Aristolochia fimbriata</name>
    <name type="common">White veined hardy Dutchman's pipe vine</name>
    <dbReference type="NCBI Taxonomy" id="158543"/>
    <lineage>
        <taxon>Eukaryota</taxon>
        <taxon>Viridiplantae</taxon>
        <taxon>Streptophyta</taxon>
        <taxon>Embryophyta</taxon>
        <taxon>Tracheophyta</taxon>
        <taxon>Spermatophyta</taxon>
        <taxon>Magnoliopsida</taxon>
        <taxon>Magnoliidae</taxon>
        <taxon>Piperales</taxon>
        <taxon>Aristolochiaceae</taxon>
        <taxon>Aristolochia</taxon>
    </lineage>
</organism>
<evidence type="ECO:0000313" key="11">
    <source>
        <dbReference type="EMBL" id="KAG9451863.1"/>
    </source>
</evidence>
<comment type="subcellular location">
    <subcellularLocation>
        <location evidence="1 8">Nucleus</location>
    </subcellularLocation>
</comment>
<keyword evidence="4 8" id="KW-0238">DNA-binding</keyword>
<dbReference type="CDD" id="cd00086">
    <property type="entry name" value="homeodomain"/>
    <property type="match status" value="1"/>
</dbReference>